<dbReference type="SUPFAM" id="SSF47565">
    <property type="entry name" value="Insect pheromone/odorant-binding proteins"/>
    <property type="match status" value="1"/>
</dbReference>
<evidence type="ECO:0000256" key="1">
    <source>
        <dbReference type="ARBA" id="ARBA00004613"/>
    </source>
</evidence>
<keyword evidence="4" id="KW-0800">Toxin</keyword>
<protein>
    <submittedName>
        <fullName evidence="6">Putative odorant binding protein obp16</fullName>
    </submittedName>
</protein>
<name>A0A1L8DPC7_9DIPT</name>
<dbReference type="EMBL" id="GFDF01005746">
    <property type="protein sequence ID" value="JAV08338.1"/>
    <property type="molecule type" value="Transcribed_RNA"/>
</dbReference>
<evidence type="ECO:0000256" key="4">
    <source>
        <dbReference type="ARBA" id="ARBA00022656"/>
    </source>
</evidence>
<sequence length="159" mass="17835">MFNKIPTIYLLALVAFVLLAGNCNGTKMLQQSGAGTPASQKRSANDMTPLEAMSMCNESFRTSDEFLEQLNKTGSFPDETDKTPMCFLKCYLEKTDIISDEGDINEPKIFEMFPTLNSDATEDCKKEMDHSNNVCEKVYFLVRCVMTRLLVDGRGSDNK</sequence>
<evidence type="ECO:0000313" key="6">
    <source>
        <dbReference type="EMBL" id="JAV08338.1"/>
    </source>
</evidence>
<keyword evidence="3" id="KW-0964">Secreted</keyword>
<dbReference type="GO" id="GO:0090729">
    <property type="term" value="F:toxin activity"/>
    <property type="evidence" value="ECO:0007669"/>
    <property type="project" value="UniProtKB-KW"/>
</dbReference>
<dbReference type="GO" id="GO:0005549">
    <property type="term" value="F:odorant binding"/>
    <property type="evidence" value="ECO:0007669"/>
    <property type="project" value="InterPro"/>
</dbReference>
<evidence type="ECO:0000256" key="5">
    <source>
        <dbReference type="SAM" id="SignalP"/>
    </source>
</evidence>
<dbReference type="InterPro" id="IPR006170">
    <property type="entry name" value="PBP/GOBP"/>
</dbReference>
<dbReference type="AlphaFoldDB" id="A0A1L8DPC7"/>
<dbReference type="SMART" id="SM00708">
    <property type="entry name" value="PhBP"/>
    <property type="match status" value="1"/>
</dbReference>
<evidence type="ECO:0000256" key="2">
    <source>
        <dbReference type="ARBA" id="ARBA00008098"/>
    </source>
</evidence>
<feature type="signal peptide" evidence="5">
    <location>
        <begin position="1"/>
        <end position="25"/>
    </location>
</feature>
<comment type="similarity">
    <text evidence="2">Belongs to the PBP/GOBP family.</text>
</comment>
<dbReference type="GO" id="GO:0005576">
    <property type="term" value="C:extracellular region"/>
    <property type="evidence" value="ECO:0007669"/>
    <property type="project" value="UniProtKB-SubCell"/>
</dbReference>
<reference evidence="6" key="1">
    <citation type="submission" date="2016-12" db="EMBL/GenBank/DDBJ databases">
        <title>An insight into the sialome and mialome of the sand fly, Nyssomyia neivai.</title>
        <authorList>
            <person name="Sebastian V."/>
            <person name="Goulart T.M."/>
            <person name="Oliveira W."/>
            <person name="Calvo E."/>
            <person name="Oliveira L.F."/>
            <person name="Pinto M.C."/>
            <person name="Rosselino A.M."/>
            <person name="Ribeiro J.M."/>
        </authorList>
    </citation>
    <scope>NUCLEOTIDE SEQUENCE</scope>
</reference>
<evidence type="ECO:0000256" key="3">
    <source>
        <dbReference type="ARBA" id="ARBA00022525"/>
    </source>
</evidence>
<dbReference type="CDD" id="cd23992">
    <property type="entry name" value="PBP_GOBP"/>
    <property type="match status" value="1"/>
</dbReference>
<feature type="chain" id="PRO_5012159833" evidence="5">
    <location>
        <begin position="26"/>
        <end position="159"/>
    </location>
</feature>
<dbReference type="Gene3D" id="1.10.238.20">
    <property type="entry name" value="Pheromone/general odorant binding protein domain"/>
    <property type="match status" value="1"/>
</dbReference>
<proteinExistence type="inferred from homology"/>
<comment type="subcellular location">
    <subcellularLocation>
        <location evidence="1">Secreted</location>
    </subcellularLocation>
</comment>
<dbReference type="Pfam" id="PF01395">
    <property type="entry name" value="PBP_GOBP"/>
    <property type="match status" value="1"/>
</dbReference>
<accession>A0A1L8DPC7</accession>
<dbReference type="InterPro" id="IPR036728">
    <property type="entry name" value="PBP_GOBP_sf"/>
</dbReference>
<organism evidence="6">
    <name type="scientific">Nyssomyia neivai</name>
    <dbReference type="NCBI Taxonomy" id="330878"/>
    <lineage>
        <taxon>Eukaryota</taxon>
        <taxon>Metazoa</taxon>
        <taxon>Ecdysozoa</taxon>
        <taxon>Arthropoda</taxon>
        <taxon>Hexapoda</taxon>
        <taxon>Insecta</taxon>
        <taxon>Pterygota</taxon>
        <taxon>Neoptera</taxon>
        <taxon>Endopterygota</taxon>
        <taxon>Diptera</taxon>
        <taxon>Nematocera</taxon>
        <taxon>Psychodoidea</taxon>
        <taxon>Psychodidae</taxon>
        <taxon>Nyssomyia</taxon>
    </lineage>
</organism>
<keyword evidence="5" id="KW-0732">Signal</keyword>